<feature type="transmembrane region" description="Helical" evidence="1">
    <location>
        <begin position="369"/>
        <end position="391"/>
    </location>
</feature>
<evidence type="ECO:0008006" key="5">
    <source>
        <dbReference type="Google" id="ProtNLM"/>
    </source>
</evidence>
<protein>
    <recommendedName>
        <fullName evidence="5">Mid2 domain-containing protein</fullName>
    </recommendedName>
</protein>
<dbReference type="AlphaFoldDB" id="A0AAF0Y1D5"/>
<dbReference type="Proteomes" id="UP000827549">
    <property type="component" value="Chromosome 1"/>
</dbReference>
<keyword evidence="1" id="KW-0472">Membrane</keyword>
<reference evidence="3" key="1">
    <citation type="submission" date="2023-10" db="EMBL/GenBank/DDBJ databases">
        <authorList>
            <person name="Noh H."/>
        </authorList>
    </citation>
    <scope>NUCLEOTIDE SEQUENCE</scope>
    <source>
        <strain evidence="3">DUCC4014</strain>
    </source>
</reference>
<name>A0AAF0Y1D5_9TREE</name>
<keyword evidence="2" id="KW-0732">Signal</keyword>
<evidence type="ECO:0000256" key="1">
    <source>
        <dbReference type="SAM" id="Phobius"/>
    </source>
</evidence>
<evidence type="ECO:0000313" key="3">
    <source>
        <dbReference type="EMBL" id="WOO78112.1"/>
    </source>
</evidence>
<accession>A0AAF0Y1D5</accession>
<evidence type="ECO:0000313" key="4">
    <source>
        <dbReference type="Proteomes" id="UP000827549"/>
    </source>
</evidence>
<feature type="chain" id="PRO_5042228510" description="Mid2 domain-containing protein" evidence="2">
    <location>
        <begin position="19"/>
        <end position="440"/>
    </location>
</feature>
<sequence>MLLYLCAAVILLGGPADAAFTTNLNNTVPLSPPTSGSWELGPNATSWQINNGDTWNTSMTSTGANSWFSFQADAMNAVLNVTASSVPVDVSCVVVGAGGGNWVNTTITRTTMTSLHLGPDIPVPFFTTYTCYVDAGVTILAMSVQVGVRAQVTDPLKLYTISGLFASSGGHVSGINTPADEATLPVSSLFPGTFLRPSGDWEPVIKHQPPSVVRPFSDANYTALRGNGTFWFLAPPQTCLLRIDGTVGANASDSLVTISPPPPNCPDKVRIRSQVNVTDQWSVLFTAVFDPNIAYNVTVQPFTAGQTIELHSVTMSTGLADVSNWPPGSTFTGTVPAWTTVTPTASSTSSSVGSLQTDTTASHKGTVNVAALGGGVGGAAALGLLALIGFWRYHVKRLKGNRPTSFAIDDPAHHDIGDNPPELSPFDRQCMAAKRSSGAR</sequence>
<evidence type="ECO:0000256" key="2">
    <source>
        <dbReference type="SAM" id="SignalP"/>
    </source>
</evidence>
<keyword evidence="1" id="KW-0812">Transmembrane</keyword>
<keyword evidence="4" id="KW-1185">Reference proteome</keyword>
<dbReference type="EMBL" id="CP086714">
    <property type="protein sequence ID" value="WOO78112.1"/>
    <property type="molecule type" value="Genomic_DNA"/>
</dbReference>
<dbReference type="GeneID" id="87804920"/>
<organism evidence="3 4">
    <name type="scientific">Vanrija pseudolonga</name>
    <dbReference type="NCBI Taxonomy" id="143232"/>
    <lineage>
        <taxon>Eukaryota</taxon>
        <taxon>Fungi</taxon>
        <taxon>Dikarya</taxon>
        <taxon>Basidiomycota</taxon>
        <taxon>Agaricomycotina</taxon>
        <taxon>Tremellomycetes</taxon>
        <taxon>Trichosporonales</taxon>
        <taxon>Trichosporonaceae</taxon>
        <taxon>Vanrija</taxon>
    </lineage>
</organism>
<keyword evidence="1" id="KW-1133">Transmembrane helix</keyword>
<dbReference type="RefSeq" id="XP_062624144.1">
    <property type="nucleotide sequence ID" value="XM_062768160.1"/>
</dbReference>
<gene>
    <name evidence="3" type="ORF">LOC62_01G001665</name>
</gene>
<proteinExistence type="predicted"/>
<feature type="signal peptide" evidence="2">
    <location>
        <begin position="1"/>
        <end position="18"/>
    </location>
</feature>